<keyword evidence="2" id="KW-1185">Reference proteome</keyword>
<sequence length="110" mass="11998">MSSADCGIRGEFQIGDWAPVYVIDSHIAQVDFSGLYKAADAFVLPSRGEGRGRPIVEAMAMSLPVIATNWSGPTEYLSEENNYPLPVDRMSEVIDGPFKGIRGQSLLSIY</sequence>
<dbReference type="Proteomes" id="UP001055879">
    <property type="component" value="Linkage Group LG01"/>
</dbReference>
<protein>
    <submittedName>
        <fullName evidence="1">Uncharacterized protein</fullName>
    </submittedName>
</protein>
<dbReference type="EMBL" id="CM042047">
    <property type="protein sequence ID" value="KAI3770160.1"/>
    <property type="molecule type" value="Genomic_DNA"/>
</dbReference>
<proteinExistence type="predicted"/>
<accession>A0ACB9FG98</accession>
<name>A0ACB9FG98_ARCLA</name>
<reference evidence="1 2" key="2">
    <citation type="journal article" date="2022" name="Mol. Ecol. Resour.">
        <title>The genomes of chicory, endive, great burdock and yacon provide insights into Asteraceae paleo-polyploidization history and plant inulin production.</title>
        <authorList>
            <person name="Fan W."/>
            <person name="Wang S."/>
            <person name="Wang H."/>
            <person name="Wang A."/>
            <person name="Jiang F."/>
            <person name="Liu H."/>
            <person name="Zhao H."/>
            <person name="Xu D."/>
            <person name="Zhang Y."/>
        </authorList>
    </citation>
    <scope>NUCLEOTIDE SEQUENCE [LARGE SCALE GENOMIC DNA]</scope>
    <source>
        <strain evidence="2">cv. Niubang</strain>
    </source>
</reference>
<gene>
    <name evidence="1" type="ORF">L6452_01283</name>
</gene>
<reference evidence="2" key="1">
    <citation type="journal article" date="2022" name="Mol. Ecol. Resour.">
        <title>The genomes of chicory, endive, great burdock and yacon provide insights into Asteraceae palaeo-polyploidization history and plant inulin production.</title>
        <authorList>
            <person name="Fan W."/>
            <person name="Wang S."/>
            <person name="Wang H."/>
            <person name="Wang A."/>
            <person name="Jiang F."/>
            <person name="Liu H."/>
            <person name="Zhao H."/>
            <person name="Xu D."/>
            <person name="Zhang Y."/>
        </authorList>
    </citation>
    <scope>NUCLEOTIDE SEQUENCE [LARGE SCALE GENOMIC DNA]</scope>
    <source>
        <strain evidence="2">cv. Niubang</strain>
    </source>
</reference>
<evidence type="ECO:0000313" key="1">
    <source>
        <dbReference type="EMBL" id="KAI3770160.1"/>
    </source>
</evidence>
<evidence type="ECO:0000313" key="2">
    <source>
        <dbReference type="Proteomes" id="UP001055879"/>
    </source>
</evidence>
<comment type="caution">
    <text evidence="1">The sequence shown here is derived from an EMBL/GenBank/DDBJ whole genome shotgun (WGS) entry which is preliminary data.</text>
</comment>
<organism evidence="1 2">
    <name type="scientific">Arctium lappa</name>
    <name type="common">Greater burdock</name>
    <name type="synonym">Lappa major</name>
    <dbReference type="NCBI Taxonomy" id="4217"/>
    <lineage>
        <taxon>Eukaryota</taxon>
        <taxon>Viridiplantae</taxon>
        <taxon>Streptophyta</taxon>
        <taxon>Embryophyta</taxon>
        <taxon>Tracheophyta</taxon>
        <taxon>Spermatophyta</taxon>
        <taxon>Magnoliopsida</taxon>
        <taxon>eudicotyledons</taxon>
        <taxon>Gunneridae</taxon>
        <taxon>Pentapetalae</taxon>
        <taxon>asterids</taxon>
        <taxon>campanulids</taxon>
        <taxon>Asterales</taxon>
        <taxon>Asteraceae</taxon>
        <taxon>Carduoideae</taxon>
        <taxon>Cardueae</taxon>
        <taxon>Arctiinae</taxon>
        <taxon>Arctium</taxon>
    </lineage>
</organism>